<dbReference type="Proteomes" id="UP000296374">
    <property type="component" value="Chromosome"/>
</dbReference>
<dbReference type="EMBL" id="CP038439">
    <property type="protein sequence ID" value="QDA35648.1"/>
    <property type="molecule type" value="Genomic_DNA"/>
</dbReference>
<accession>A0A4Y5SRQ4</accession>
<evidence type="ECO:0000313" key="2">
    <source>
        <dbReference type="Proteomes" id="UP000296374"/>
    </source>
</evidence>
<proteinExistence type="predicted"/>
<reference evidence="2" key="1">
    <citation type="submission" date="2019-03" db="EMBL/GenBank/DDBJ databases">
        <authorList>
            <person name="Li J."/>
        </authorList>
    </citation>
    <scope>NUCLEOTIDE SEQUENCE [LARGE SCALE GENOMIC DNA]</scope>
    <source>
        <strain evidence="2">2251</strain>
    </source>
</reference>
<evidence type="ECO:0000313" key="1">
    <source>
        <dbReference type="EMBL" id="QDA35648.1"/>
    </source>
</evidence>
<dbReference type="KEGG" id="plia:E4191_15845"/>
<organism evidence="1 2">
    <name type="scientific">Paracoccus liaowanqingii</name>
    <dbReference type="NCBI Taxonomy" id="2560053"/>
    <lineage>
        <taxon>Bacteria</taxon>
        <taxon>Pseudomonadati</taxon>
        <taxon>Pseudomonadota</taxon>
        <taxon>Alphaproteobacteria</taxon>
        <taxon>Rhodobacterales</taxon>
        <taxon>Paracoccaceae</taxon>
        <taxon>Paracoccus</taxon>
    </lineage>
</organism>
<dbReference type="AlphaFoldDB" id="A0A4Y5SRQ4"/>
<dbReference type="RefSeq" id="WP_139615466.1">
    <property type="nucleotide sequence ID" value="NZ_CP038439.1"/>
</dbReference>
<sequence length="69" mass="8081">MRIHEPYFPPDRALFIIWCNPRFGQRHSIAAGTFEAVHAAWEAVQDHYPNDRLTWQQGARILQERGPPL</sequence>
<gene>
    <name evidence="1" type="ORF">E4191_15845</name>
</gene>
<name>A0A4Y5SRQ4_9RHOB</name>
<protein>
    <submittedName>
        <fullName evidence="1">Uncharacterized protein</fullName>
    </submittedName>
</protein>